<accession>A0ABT3ZFN5</accession>
<proteinExistence type="predicted"/>
<comment type="caution">
    <text evidence="2">The sequence shown here is derived from an EMBL/GenBank/DDBJ whole genome shotgun (WGS) entry which is preliminary data.</text>
</comment>
<feature type="signal peptide" evidence="1">
    <location>
        <begin position="1"/>
        <end position="21"/>
    </location>
</feature>
<dbReference type="Proteomes" id="UP001073227">
    <property type="component" value="Unassembled WGS sequence"/>
</dbReference>
<keyword evidence="1" id="KW-0732">Signal</keyword>
<sequence length="96" mass="10148">MNKTIAVAAIMLTSLALPASAGPMPSGASSLPVLSLVLTIAANTNCEGLKTDLDAVQDDRDAYNGNEENWALKDEIRDLDERLEGIRDEMSAASCP</sequence>
<keyword evidence="3" id="KW-1185">Reference proteome</keyword>
<gene>
    <name evidence="2" type="ORF">OEG84_23045</name>
</gene>
<protein>
    <submittedName>
        <fullName evidence="2">Uncharacterized protein</fullName>
    </submittedName>
</protein>
<evidence type="ECO:0000313" key="2">
    <source>
        <dbReference type="EMBL" id="MCY0150503.1"/>
    </source>
</evidence>
<reference evidence="2" key="1">
    <citation type="submission" date="2022-10" db="EMBL/GenBank/DDBJ databases">
        <title>Hoeflea sp. G2-23, isolated from marine algae.</title>
        <authorList>
            <person name="Kristyanto S."/>
            <person name="Kim J.M."/>
            <person name="Jeon C.O."/>
        </authorList>
    </citation>
    <scope>NUCLEOTIDE SEQUENCE</scope>
    <source>
        <strain evidence="2">G2-23</strain>
    </source>
</reference>
<evidence type="ECO:0000313" key="3">
    <source>
        <dbReference type="Proteomes" id="UP001073227"/>
    </source>
</evidence>
<dbReference type="RefSeq" id="WP_267655936.1">
    <property type="nucleotide sequence ID" value="NZ_JAOVZR010000001.1"/>
</dbReference>
<name>A0ABT3ZFN5_9HYPH</name>
<evidence type="ECO:0000256" key="1">
    <source>
        <dbReference type="SAM" id="SignalP"/>
    </source>
</evidence>
<feature type="chain" id="PRO_5046429308" evidence="1">
    <location>
        <begin position="22"/>
        <end position="96"/>
    </location>
</feature>
<organism evidence="2 3">
    <name type="scientific">Hoeflea algicola</name>
    <dbReference type="NCBI Taxonomy" id="2983763"/>
    <lineage>
        <taxon>Bacteria</taxon>
        <taxon>Pseudomonadati</taxon>
        <taxon>Pseudomonadota</taxon>
        <taxon>Alphaproteobacteria</taxon>
        <taxon>Hyphomicrobiales</taxon>
        <taxon>Rhizobiaceae</taxon>
        <taxon>Hoeflea</taxon>
    </lineage>
</organism>
<dbReference type="EMBL" id="JAOVZR010000001">
    <property type="protein sequence ID" value="MCY0150503.1"/>
    <property type="molecule type" value="Genomic_DNA"/>
</dbReference>